<evidence type="ECO:0000313" key="2">
    <source>
        <dbReference type="Proteomes" id="UP000265581"/>
    </source>
</evidence>
<dbReference type="GO" id="GO:0016627">
    <property type="term" value="F:oxidoreductase activity, acting on the CH-CH group of donors"/>
    <property type="evidence" value="ECO:0007669"/>
    <property type="project" value="InterPro"/>
</dbReference>
<accession>A0A371PEY1</accession>
<organism evidence="1 2">
    <name type="scientific">Aeromicrobium endophyticum</name>
    <dbReference type="NCBI Taxonomy" id="2292704"/>
    <lineage>
        <taxon>Bacteria</taxon>
        <taxon>Bacillati</taxon>
        <taxon>Actinomycetota</taxon>
        <taxon>Actinomycetes</taxon>
        <taxon>Propionibacteriales</taxon>
        <taxon>Nocardioidaceae</taxon>
        <taxon>Aeromicrobium</taxon>
    </lineage>
</organism>
<keyword evidence="2" id="KW-1185">Reference proteome</keyword>
<dbReference type="EMBL" id="QUBR01000001">
    <property type="protein sequence ID" value="REK73960.1"/>
    <property type="molecule type" value="Genomic_DNA"/>
</dbReference>
<dbReference type="Gene3D" id="2.40.110.10">
    <property type="entry name" value="Butyryl-CoA Dehydrogenase, subunit A, domain 2"/>
    <property type="match status" value="1"/>
</dbReference>
<sequence>METADVRAHIGGPWPVPGGGETWRRWQLLAALAADDLPLAKLVEPHHDAAAILHELHARPPAPGEIWAVWAAEPPFAVLTATAGGQGWRLSGSKAFCSGAHLVTHALVTAEAPDGPRLFAVDLAADGIRDGSGPVWAGAGMRRAGTRTLDLLDVAAEPVGGPGEYVDRPGFWMGAIGVAACWWGGAIGVAATLEQRSSRLDPHGLAHLGAVRSALDVAGLALESAAARLDRRGAEVSSERLAHAVRAHVAGVVEATVSHVGRALGPAPLAFDARHAEHVADLEVFVRQHHAERDLERLGALHDSGGQGRGTGDE</sequence>
<gene>
    <name evidence="1" type="ORF">DX116_02110</name>
</gene>
<reference evidence="1 2" key="1">
    <citation type="submission" date="2018-08" db="EMBL/GenBank/DDBJ databases">
        <title>Aeromicrobium sp. M2KJ-4, whole genome shotgun sequence.</title>
        <authorList>
            <person name="Tuo L."/>
        </authorList>
    </citation>
    <scope>NUCLEOTIDE SEQUENCE [LARGE SCALE GENOMIC DNA]</scope>
    <source>
        <strain evidence="1 2">M2KJ-4</strain>
    </source>
</reference>
<dbReference type="InterPro" id="IPR046373">
    <property type="entry name" value="Acyl-CoA_Oxase/DH_mid-dom_sf"/>
</dbReference>
<dbReference type="OrthoDB" id="107064at2"/>
<dbReference type="SUPFAM" id="SSF56645">
    <property type="entry name" value="Acyl-CoA dehydrogenase NM domain-like"/>
    <property type="match status" value="1"/>
</dbReference>
<comment type="caution">
    <text evidence="1">The sequence shown here is derived from an EMBL/GenBank/DDBJ whole genome shotgun (WGS) entry which is preliminary data.</text>
</comment>
<dbReference type="AlphaFoldDB" id="A0A371PEY1"/>
<dbReference type="Proteomes" id="UP000265581">
    <property type="component" value="Unassembled WGS sequence"/>
</dbReference>
<protein>
    <submittedName>
        <fullName evidence="1">Acyl-CoA dehydrogenase</fullName>
    </submittedName>
</protein>
<dbReference type="InterPro" id="IPR009100">
    <property type="entry name" value="AcylCoA_DH/oxidase_NM_dom_sf"/>
</dbReference>
<proteinExistence type="predicted"/>
<evidence type="ECO:0000313" key="1">
    <source>
        <dbReference type="EMBL" id="REK73960.1"/>
    </source>
</evidence>
<name>A0A371PEY1_9ACTN</name>